<dbReference type="PANTHER" id="PTHR47584">
    <property type="match status" value="1"/>
</dbReference>
<protein>
    <submittedName>
        <fullName evidence="2">Uncharacterized protein</fullName>
    </submittedName>
</protein>
<organism evidence="2 3">
    <name type="scientific">Fraxinus pennsylvanica</name>
    <dbReference type="NCBI Taxonomy" id="56036"/>
    <lineage>
        <taxon>Eukaryota</taxon>
        <taxon>Viridiplantae</taxon>
        <taxon>Streptophyta</taxon>
        <taxon>Embryophyta</taxon>
        <taxon>Tracheophyta</taxon>
        <taxon>Spermatophyta</taxon>
        <taxon>Magnoliopsida</taxon>
        <taxon>eudicotyledons</taxon>
        <taxon>Gunneridae</taxon>
        <taxon>Pentapetalae</taxon>
        <taxon>asterids</taxon>
        <taxon>lamiids</taxon>
        <taxon>Lamiales</taxon>
        <taxon>Oleaceae</taxon>
        <taxon>Oleeae</taxon>
        <taxon>Fraxinus</taxon>
    </lineage>
</organism>
<accession>A0AAD2DNI7</accession>
<evidence type="ECO:0000313" key="2">
    <source>
        <dbReference type="EMBL" id="CAI9761157.1"/>
    </source>
</evidence>
<name>A0AAD2DNI7_9LAMI</name>
<evidence type="ECO:0000256" key="1">
    <source>
        <dbReference type="SAM" id="MobiDB-lite"/>
    </source>
</evidence>
<dbReference type="InterPro" id="IPR045026">
    <property type="entry name" value="LIMYB"/>
</dbReference>
<sequence length="334" mass="38344">MSILHRAGNLWDKTGELNFCVRAQLCLRTHHRHPFQLPHLRRHHRQQVPLFHPTTFYGQRRVPVDVLPGSHALPRSLQRPVYSYLFQSSFASAKQHKHMFELLRCTGIEYRSGTGRIHAPDHWWEAKIKENPKYAKYRNFDCSEIYDTYGKLFGDTGDSTKYAISPTKLSQRGLDLSTNSDKEYRGDAVPINADGTDSSASPDDDRTCSAMNISGNRSGEKRKGKCTRKQRRKKKSYGAREVSASLEQMVSVGTDLASIARSYHKDVMAVGDCVKELLSSGHVQTGDEIHLFALWFLREKDNCKSYAAAETPYLRFKFVEYCFERDKMSRQRNV</sequence>
<reference evidence="2" key="1">
    <citation type="submission" date="2023-05" db="EMBL/GenBank/DDBJ databases">
        <authorList>
            <person name="Huff M."/>
        </authorList>
    </citation>
    <scope>NUCLEOTIDE SEQUENCE</scope>
</reference>
<feature type="region of interest" description="Disordered" evidence="1">
    <location>
        <begin position="174"/>
        <end position="232"/>
    </location>
</feature>
<gene>
    <name evidence="2" type="ORF">FPE_LOCUS8587</name>
</gene>
<dbReference type="AlphaFoldDB" id="A0AAD2DNI7"/>
<proteinExistence type="predicted"/>
<evidence type="ECO:0000313" key="3">
    <source>
        <dbReference type="Proteomes" id="UP000834106"/>
    </source>
</evidence>
<dbReference type="Proteomes" id="UP000834106">
    <property type="component" value="Chromosome 5"/>
</dbReference>
<dbReference type="EMBL" id="OU503040">
    <property type="protein sequence ID" value="CAI9761157.1"/>
    <property type="molecule type" value="Genomic_DNA"/>
</dbReference>
<keyword evidence="3" id="KW-1185">Reference proteome</keyword>
<dbReference type="PANTHER" id="PTHR47584:SF14">
    <property type="entry name" value="L10-INTERACTING MYB DOMAIN-CONTAINING PROTEIN-LIKE"/>
    <property type="match status" value="1"/>
</dbReference>
<feature type="compositionally biased region" description="Basic residues" evidence="1">
    <location>
        <begin position="220"/>
        <end position="232"/>
    </location>
</feature>